<evidence type="ECO:0000256" key="3">
    <source>
        <dbReference type="ARBA" id="ARBA00022729"/>
    </source>
</evidence>
<evidence type="ECO:0000256" key="2">
    <source>
        <dbReference type="ARBA" id="ARBA00010742"/>
    </source>
</evidence>
<dbReference type="KEGG" id="maes:Ga0123461_1147"/>
<dbReference type="Proteomes" id="UP000231701">
    <property type="component" value="Chromosome"/>
</dbReference>
<dbReference type="GO" id="GO:0042597">
    <property type="term" value="C:periplasmic space"/>
    <property type="evidence" value="ECO:0007669"/>
    <property type="project" value="UniProtKB-SubCell"/>
</dbReference>
<evidence type="ECO:0000313" key="4">
    <source>
        <dbReference type="EMBL" id="ATX79566.1"/>
    </source>
</evidence>
<sequence length="334" mass="36932">MNMKPVQIGLFVVALVIAAYALLSGDMLEKEKAAERTPLSIGTNIWPGYEPLYLARELGYYDNKGIHLVEFASATQVVHAFRNRVILAAALTLDEVLLLKDYGLDPKLILVFDISEGADVIMAKKEITSMAALKGKRIGVENTALGAFVLMRALQLNGLNISDITIVSLPVNEHDSAFDAGKVDALITFEPVRSRLLSKGYHEIFTSKDMPGEVVDVLVVNKEALISHETQIDSLLQGWFDAVRYFEVRPDKAARVMAGRQKISVDEVLDSFNGLHIPDISDNMKMMGRPDALLLGTAERMAEVMLESKLLKNKLDLESMIVPDPLKRAENPKQ</sequence>
<evidence type="ECO:0000313" key="5">
    <source>
        <dbReference type="Proteomes" id="UP000231701"/>
    </source>
</evidence>
<dbReference type="AlphaFoldDB" id="A0A2K8L5Q8"/>
<dbReference type="EMBL" id="CP018799">
    <property type="protein sequence ID" value="ATX79566.1"/>
    <property type="molecule type" value="Genomic_DNA"/>
</dbReference>
<gene>
    <name evidence="4" type="ORF">Ga0123461_1147</name>
</gene>
<dbReference type="OrthoDB" id="5292144at2"/>
<protein>
    <submittedName>
        <fullName evidence="4">NitT/TauT family transport system substrate-binding protein</fullName>
    </submittedName>
</protein>
<dbReference type="PANTHER" id="PTHR30024">
    <property type="entry name" value="ALIPHATIC SULFONATES-BINDING PROTEIN-RELATED"/>
    <property type="match status" value="1"/>
</dbReference>
<dbReference type="PANTHER" id="PTHR30024:SF47">
    <property type="entry name" value="TAURINE-BINDING PERIPLASMIC PROTEIN"/>
    <property type="match status" value="1"/>
</dbReference>
<comment type="similarity">
    <text evidence="2">Belongs to the bacterial solute-binding protein SsuA/TauA family.</text>
</comment>
<dbReference type="SUPFAM" id="SSF53850">
    <property type="entry name" value="Periplasmic binding protein-like II"/>
    <property type="match status" value="1"/>
</dbReference>
<dbReference type="Pfam" id="PF13379">
    <property type="entry name" value="NMT1_2"/>
    <property type="match status" value="1"/>
</dbReference>
<dbReference type="Gene3D" id="3.40.190.10">
    <property type="entry name" value="Periplasmic binding protein-like II"/>
    <property type="match status" value="2"/>
</dbReference>
<accession>A0A2K8L5Q8</accession>
<comment type="subcellular location">
    <subcellularLocation>
        <location evidence="1">Periplasm</location>
    </subcellularLocation>
</comment>
<organism evidence="4 5">
    <name type="scientific">Mariprofundus aestuarium</name>
    <dbReference type="NCBI Taxonomy" id="1921086"/>
    <lineage>
        <taxon>Bacteria</taxon>
        <taxon>Pseudomonadati</taxon>
        <taxon>Pseudomonadota</taxon>
        <taxon>Candidatius Mariprofundia</taxon>
        <taxon>Mariprofundales</taxon>
        <taxon>Mariprofundaceae</taxon>
        <taxon>Mariprofundus</taxon>
    </lineage>
</organism>
<keyword evidence="3" id="KW-0732">Signal</keyword>
<name>A0A2K8L5Q8_MARES</name>
<proteinExistence type="inferred from homology"/>
<evidence type="ECO:0000256" key="1">
    <source>
        <dbReference type="ARBA" id="ARBA00004418"/>
    </source>
</evidence>
<reference evidence="4 5" key="1">
    <citation type="submission" date="2016-12" db="EMBL/GenBank/DDBJ databases">
        <title>Isolation and genomic insights into novel planktonic Zetaproteobacteria from stratified waters of the Chesapeake Bay.</title>
        <authorList>
            <person name="McAllister S.M."/>
            <person name="Kato S."/>
            <person name="Chan C.S."/>
            <person name="Chiu B.K."/>
            <person name="Field E.K."/>
        </authorList>
    </citation>
    <scope>NUCLEOTIDE SEQUENCE [LARGE SCALE GENOMIC DNA]</scope>
    <source>
        <strain evidence="4 5">CP-5</strain>
    </source>
</reference>
<dbReference type="RefSeq" id="WP_100277445.1">
    <property type="nucleotide sequence ID" value="NZ_CP018799.1"/>
</dbReference>
<keyword evidence="5" id="KW-1185">Reference proteome</keyword>